<dbReference type="Proteomes" id="UP001497535">
    <property type="component" value="Unassembled WGS sequence"/>
</dbReference>
<comment type="caution">
    <text evidence="1">The sequence shown here is derived from an EMBL/GenBank/DDBJ whole genome shotgun (WGS) entry which is preliminary data.</text>
</comment>
<accession>A0ACB0YZ26</accession>
<proteinExistence type="predicted"/>
<protein>
    <submittedName>
        <fullName evidence="1">Uncharacterized protein</fullName>
    </submittedName>
</protein>
<gene>
    <name evidence="1" type="ORF">MENTE1834_LOCUS18537</name>
</gene>
<keyword evidence="2" id="KW-1185">Reference proteome</keyword>
<evidence type="ECO:0000313" key="1">
    <source>
        <dbReference type="EMBL" id="CAK5070098.1"/>
    </source>
</evidence>
<dbReference type="EMBL" id="CAVMJV010000021">
    <property type="protein sequence ID" value="CAK5070098.1"/>
    <property type="molecule type" value="Genomic_DNA"/>
</dbReference>
<evidence type="ECO:0000313" key="2">
    <source>
        <dbReference type="Proteomes" id="UP001497535"/>
    </source>
</evidence>
<sequence>MQLLRTYFDKNIGIRYSVGRVPISSCDFSSRVYSYCDTDNDFKLKTFALAEEDLHMKASKNLYQIPHILTANLLAGSPLNLVATSWSAPAWMKTSRKMPGGGSLRFFEEYSNLANITFWGMTIENEPQYGLDPYYKFQAMWVSPENQRDFANDILSPILKSSPAAKNLLLMAHDDNRNYILDAAHKIFGNKNSTNIIAGLAYHWYSFSPHSVLSEVHNLYPDKFLWGSEVCI</sequence>
<reference evidence="1" key="1">
    <citation type="submission" date="2023-11" db="EMBL/GenBank/DDBJ databases">
        <authorList>
            <person name="Poullet M."/>
        </authorList>
    </citation>
    <scope>NUCLEOTIDE SEQUENCE</scope>
    <source>
        <strain evidence="1">E1834</strain>
    </source>
</reference>
<name>A0ACB0YZ26_MELEN</name>
<organism evidence="1 2">
    <name type="scientific">Meloidogyne enterolobii</name>
    <name type="common">Root-knot nematode worm</name>
    <name type="synonym">Meloidogyne mayaguensis</name>
    <dbReference type="NCBI Taxonomy" id="390850"/>
    <lineage>
        <taxon>Eukaryota</taxon>
        <taxon>Metazoa</taxon>
        <taxon>Ecdysozoa</taxon>
        <taxon>Nematoda</taxon>
        <taxon>Chromadorea</taxon>
        <taxon>Rhabditida</taxon>
        <taxon>Tylenchina</taxon>
        <taxon>Tylenchomorpha</taxon>
        <taxon>Tylenchoidea</taxon>
        <taxon>Meloidogynidae</taxon>
        <taxon>Meloidogyninae</taxon>
        <taxon>Meloidogyne</taxon>
    </lineage>
</organism>